<evidence type="ECO:0000259" key="4">
    <source>
        <dbReference type="Pfam" id="PF03763"/>
    </source>
</evidence>
<dbReference type="PANTHER" id="PTHR31775:SF5">
    <property type="entry name" value="REMORIN 1.4"/>
    <property type="match status" value="1"/>
</dbReference>
<gene>
    <name evidence="6" type="ORF">KSP39_PZI014675</name>
</gene>
<dbReference type="InterPro" id="IPR005516">
    <property type="entry name" value="Remorin_C"/>
</dbReference>
<comment type="similarity">
    <text evidence="1">Belongs to the remorin family.</text>
</comment>
<name>A0AAP0G2F7_9ASPA</name>
<feature type="coiled-coil region" evidence="2">
    <location>
        <begin position="120"/>
        <end position="166"/>
    </location>
</feature>
<comment type="caution">
    <text evidence="6">The sequence shown here is derived from an EMBL/GenBank/DDBJ whole genome shotgun (WGS) entry which is preliminary data.</text>
</comment>
<accession>A0AAP0G2F7</accession>
<dbReference type="EMBL" id="JBBWWQ010000012">
    <property type="protein sequence ID" value="KAK8934490.1"/>
    <property type="molecule type" value="Genomic_DNA"/>
</dbReference>
<feature type="region of interest" description="Disordered" evidence="3">
    <location>
        <begin position="1"/>
        <end position="27"/>
    </location>
</feature>
<reference evidence="6 7" key="1">
    <citation type="journal article" date="2022" name="Nat. Plants">
        <title>Genomes of leafy and leafless Platanthera orchids illuminate the evolution of mycoheterotrophy.</title>
        <authorList>
            <person name="Li M.H."/>
            <person name="Liu K.W."/>
            <person name="Li Z."/>
            <person name="Lu H.C."/>
            <person name="Ye Q.L."/>
            <person name="Zhang D."/>
            <person name="Wang J.Y."/>
            <person name="Li Y.F."/>
            <person name="Zhong Z.M."/>
            <person name="Liu X."/>
            <person name="Yu X."/>
            <person name="Liu D.K."/>
            <person name="Tu X.D."/>
            <person name="Liu B."/>
            <person name="Hao Y."/>
            <person name="Liao X.Y."/>
            <person name="Jiang Y.T."/>
            <person name="Sun W.H."/>
            <person name="Chen J."/>
            <person name="Chen Y.Q."/>
            <person name="Ai Y."/>
            <person name="Zhai J.W."/>
            <person name="Wu S.S."/>
            <person name="Zhou Z."/>
            <person name="Hsiao Y.Y."/>
            <person name="Wu W.L."/>
            <person name="Chen Y.Y."/>
            <person name="Lin Y.F."/>
            <person name="Hsu J.L."/>
            <person name="Li C.Y."/>
            <person name="Wang Z.W."/>
            <person name="Zhao X."/>
            <person name="Zhong W.Y."/>
            <person name="Ma X.K."/>
            <person name="Ma L."/>
            <person name="Huang J."/>
            <person name="Chen G.Z."/>
            <person name="Huang M.Z."/>
            <person name="Huang L."/>
            <person name="Peng D.H."/>
            <person name="Luo Y.B."/>
            <person name="Zou S.Q."/>
            <person name="Chen S.P."/>
            <person name="Lan S."/>
            <person name="Tsai W.C."/>
            <person name="Van de Peer Y."/>
            <person name="Liu Z.J."/>
        </authorList>
    </citation>
    <scope>NUCLEOTIDE SEQUENCE [LARGE SCALE GENOMIC DNA]</scope>
    <source>
        <strain evidence="6">Lor287</strain>
    </source>
</reference>
<keyword evidence="7" id="KW-1185">Reference proteome</keyword>
<evidence type="ECO:0000256" key="3">
    <source>
        <dbReference type="SAM" id="MobiDB-lite"/>
    </source>
</evidence>
<evidence type="ECO:0000256" key="1">
    <source>
        <dbReference type="ARBA" id="ARBA00005711"/>
    </source>
</evidence>
<feature type="domain" description="Remorin N-terminal" evidence="5">
    <location>
        <begin position="29"/>
        <end position="81"/>
    </location>
</feature>
<proteinExistence type="inferred from homology"/>
<sequence>MGQEDLTKVDDGGFSKEAAPPAPPVKLAKGVAEENLVFPSVPMEKSEDLKSPAAVEKVADPYSTGKGFNASSERDSRLARLESEKKISLIKAWEESEKAKAENKAVKMMATITAWENSKKAAMEAELKKMEEAVEKKKAEYAEKMKNKIAANHKKAEENRAMVEARRSKDLFKADDMAAKYRGRGLAPKKLFGSFRGM</sequence>
<feature type="compositionally biased region" description="Basic and acidic residues" evidence="3">
    <location>
        <begin position="1"/>
        <end position="14"/>
    </location>
</feature>
<dbReference type="InterPro" id="IPR005518">
    <property type="entry name" value="Remorin_N"/>
</dbReference>
<dbReference type="Pfam" id="PF03763">
    <property type="entry name" value="Remorin_C"/>
    <property type="match status" value="1"/>
</dbReference>
<evidence type="ECO:0000256" key="2">
    <source>
        <dbReference type="SAM" id="Coils"/>
    </source>
</evidence>
<dbReference type="PANTHER" id="PTHR31775">
    <property type="entry name" value="OS02G0117200 PROTEIN"/>
    <property type="match status" value="1"/>
</dbReference>
<evidence type="ECO:0000259" key="5">
    <source>
        <dbReference type="Pfam" id="PF03766"/>
    </source>
</evidence>
<dbReference type="AlphaFoldDB" id="A0AAP0G2F7"/>
<dbReference type="Pfam" id="PF03766">
    <property type="entry name" value="Remorin_N"/>
    <property type="match status" value="1"/>
</dbReference>
<feature type="domain" description="Remorin C-terminal" evidence="4">
    <location>
        <begin position="85"/>
        <end position="190"/>
    </location>
</feature>
<evidence type="ECO:0000313" key="7">
    <source>
        <dbReference type="Proteomes" id="UP001418222"/>
    </source>
</evidence>
<dbReference type="Proteomes" id="UP001418222">
    <property type="component" value="Unassembled WGS sequence"/>
</dbReference>
<protein>
    <recommendedName>
        <fullName evidence="8">Remorin</fullName>
    </recommendedName>
</protein>
<organism evidence="6 7">
    <name type="scientific">Platanthera zijinensis</name>
    <dbReference type="NCBI Taxonomy" id="2320716"/>
    <lineage>
        <taxon>Eukaryota</taxon>
        <taxon>Viridiplantae</taxon>
        <taxon>Streptophyta</taxon>
        <taxon>Embryophyta</taxon>
        <taxon>Tracheophyta</taxon>
        <taxon>Spermatophyta</taxon>
        <taxon>Magnoliopsida</taxon>
        <taxon>Liliopsida</taxon>
        <taxon>Asparagales</taxon>
        <taxon>Orchidaceae</taxon>
        <taxon>Orchidoideae</taxon>
        <taxon>Orchideae</taxon>
        <taxon>Orchidinae</taxon>
        <taxon>Platanthera</taxon>
    </lineage>
</organism>
<keyword evidence="2" id="KW-0175">Coiled coil</keyword>
<evidence type="ECO:0000313" key="6">
    <source>
        <dbReference type="EMBL" id="KAK8934490.1"/>
    </source>
</evidence>
<evidence type="ECO:0008006" key="8">
    <source>
        <dbReference type="Google" id="ProtNLM"/>
    </source>
</evidence>